<dbReference type="EC" id="3.4.21.53" evidence="2"/>
<dbReference type="Pfam" id="PF20436">
    <property type="entry name" value="LonB_AAA-LID"/>
    <property type="match status" value="1"/>
</dbReference>
<dbReference type="SUPFAM" id="SSF54211">
    <property type="entry name" value="Ribosomal protein S5 domain 2-like"/>
    <property type="match status" value="1"/>
</dbReference>
<dbReference type="InterPro" id="IPR027065">
    <property type="entry name" value="Lon_Prtase"/>
</dbReference>
<feature type="domain" description="Lon proteolytic" evidence="4">
    <location>
        <begin position="566"/>
        <end position="761"/>
    </location>
</feature>
<protein>
    <recommendedName>
        <fullName evidence="2">endopeptidase La</fullName>
        <ecNumber evidence="2">3.4.21.53</ecNumber>
    </recommendedName>
</protein>
<dbReference type="AlphaFoldDB" id="A0A7V5I041"/>
<dbReference type="Pfam" id="PF05362">
    <property type="entry name" value="Lon_C"/>
    <property type="match status" value="1"/>
</dbReference>
<dbReference type="Gene3D" id="3.30.230.10">
    <property type="match status" value="1"/>
</dbReference>
<gene>
    <name evidence="5" type="ORF">ENL39_06450</name>
</gene>
<dbReference type="PROSITE" id="PS51786">
    <property type="entry name" value="LON_PROTEOLYTIC"/>
    <property type="match status" value="1"/>
</dbReference>
<proteinExistence type="inferred from homology"/>
<dbReference type="EMBL" id="DRTT01000175">
    <property type="protein sequence ID" value="HHF99103.1"/>
    <property type="molecule type" value="Genomic_DNA"/>
</dbReference>
<dbReference type="InterPro" id="IPR027417">
    <property type="entry name" value="P-loop_NTPase"/>
</dbReference>
<feature type="active site" evidence="2">
    <location>
        <position position="656"/>
    </location>
</feature>
<dbReference type="Pfam" id="PF13654">
    <property type="entry name" value="AAA_32"/>
    <property type="match status" value="1"/>
</dbReference>
<organism evidence="5">
    <name type="scientific">Aerophobetes bacterium</name>
    <dbReference type="NCBI Taxonomy" id="2030807"/>
    <lineage>
        <taxon>Bacteria</taxon>
        <taxon>Candidatus Aerophobota</taxon>
    </lineage>
</organism>
<evidence type="ECO:0000256" key="3">
    <source>
        <dbReference type="SAM" id="Coils"/>
    </source>
</evidence>
<keyword evidence="1 2" id="KW-0645">Protease</keyword>
<dbReference type="InterPro" id="IPR008269">
    <property type="entry name" value="Lon_proteolytic"/>
</dbReference>
<dbReference type="GO" id="GO:0004176">
    <property type="term" value="F:ATP-dependent peptidase activity"/>
    <property type="evidence" value="ECO:0007669"/>
    <property type="project" value="UniProtKB-UniRule"/>
</dbReference>
<dbReference type="GO" id="GO:0004252">
    <property type="term" value="F:serine-type endopeptidase activity"/>
    <property type="evidence" value="ECO:0007669"/>
    <property type="project" value="UniProtKB-UniRule"/>
</dbReference>
<evidence type="ECO:0000256" key="2">
    <source>
        <dbReference type="PROSITE-ProRule" id="PRU01122"/>
    </source>
</evidence>
<dbReference type="Gene3D" id="1.10.8.60">
    <property type="match status" value="1"/>
</dbReference>
<evidence type="ECO:0000313" key="5">
    <source>
        <dbReference type="EMBL" id="HHF99103.1"/>
    </source>
</evidence>
<dbReference type="Gene3D" id="3.40.50.300">
    <property type="entry name" value="P-loop containing nucleotide triphosphate hydrolases"/>
    <property type="match status" value="2"/>
</dbReference>
<dbReference type="InterPro" id="IPR020568">
    <property type="entry name" value="Ribosomal_Su5_D2-typ_SF"/>
</dbReference>
<dbReference type="InterPro" id="IPR046844">
    <property type="entry name" value="Lon-like_helical"/>
</dbReference>
<dbReference type="Proteomes" id="UP000886070">
    <property type="component" value="Unassembled WGS sequence"/>
</dbReference>
<keyword evidence="3" id="KW-0175">Coiled coil</keyword>
<dbReference type="InterPro" id="IPR046843">
    <property type="entry name" value="LonB_AAA-LID"/>
</dbReference>
<feature type="coiled-coil region" evidence="3">
    <location>
        <begin position="204"/>
        <end position="231"/>
    </location>
</feature>
<dbReference type="GO" id="GO:0006508">
    <property type="term" value="P:proteolysis"/>
    <property type="evidence" value="ECO:0007669"/>
    <property type="project" value="UniProtKB-KW"/>
</dbReference>
<dbReference type="InterPro" id="IPR014721">
    <property type="entry name" value="Ribsml_uS5_D2-typ_fold_subgr"/>
</dbReference>
<comment type="catalytic activity">
    <reaction evidence="2">
        <text>Hydrolysis of proteins in presence of ATP.</text>
        <dbReference type="EC" id="3.4.21.53"/>
    </reaction>
</comment>
<dbReference type="PRINTS" id="PR00830">
    <property type="entry name" value="ENDOLAPTASE"/>
</dbReference>
<dbReference type="PANTHER" id="PTHR10046">
    <property type="entry name" value="ATP DEPENDENT LON PROTEASE FAMILY MEMBER"/>
    <property type="match status" value="1"/>
</dbReference>
<dbReference type="Pfam" id="PF20437">
    <property type="entry name" value="LonC_helical"/>
    <property type="match status" value="1"/>
</dbReference>
<dbReference type="GO" id="GO:0030163">
    <property type="term" value="P:protein catabolic process"/>
    <property type="evidence" value="ECO:0007669"/>
    <property type="project" value="InterPro"/>
</dbReference>
<comment type="caution">
    <text evidence="5">The sequence shown here is derived from an EMBL/GenBank/DDBJ whole genome shotgun (WGS) entry which is preliminary data.</text>
</comment>
<sequence length="805" mass="91736">MELRHKELSYKELRREFDLSDFEYETTEQLQEIEEVIGQDRAVRAIEFGLNIKSPGYNIYVSGISESGRTSIVKNILQKVASKKNPPPDWCYVNNFDNPDQPLAISLPPGKGKEFRRDMEELVTTLRKEIPKSFRSDEYRERREALLSEYEKEKKALLSQTEEKAREKGFKILRTPFGFTTIPVKANGEPLKEEEYRAFPQEEKERIEREMISIQKEIAQTFEKIEELDRKSKESLNKFNREVVLFVVKKHIEVLKKKYSDSSPIMNYLEQVSKDMVNNMDKFLQEEEKTSSGIKIPISEDDFFTRYRVNLIVDNSQTKGAPVVVETNPTYGNMFGRIERRVHFGIFVTDFTKIKPGALHKANGGYLVVNIERVLMYPFVWDALKRALQEREIKIEDITEQFGLVSAAALKPTPIPLNVKVIIIGRGFIFNLLHYYDEDFKKIFKVRADFDWETSSNRETVYKCARFLCKLCKEENLRHFGKTGLAAILEYSSRLAEDQEKLSLLFGRIANIAREASYWAGVSNRKYVTREDVEKAIEEMEYRNNMISNKIGEMIEKGTLYIDTEGQKVGQVNGLSVYYYGELSFGKPSRITAQTFMGDKGVINIEREAKLSGKTHDKGVLILSGYLGGKYGGKAPLSLSATLTFEQSYSYVEGDSASAAELFAILSSLADLPVKQGIAVTGSVNQKGEIQPIGGVNEKIEGFFEACKRKGLTGEQGVIIPKSNVKNLMLKKEVVEAVKEGKFHIYPITTVDEGMEILTGVPAGERGPDNTFPEGTINRRVEDKLLYFLKEQGRLRKIAEKETGS</sequence>
<name>A0A7V5I041_UNCAE</name>
<dbReference type="InterPro" id="IPR041699">
    <property type="entry name" value="AAA_32"/>
</dbReference>
<comment type="similarity">
    <text evidence="2">Belongs to the peptidase S16 family.</text>
</comment>
<dbReference type="SUPFAM" id="SSF52540">
    <property type="entry name" value="P-loop containing nucleoside triphosphate hydrolases"/>
    <property type="match status" value="1"/>
</dbReference>
<feature type="coiled-coil region" evidence="3">
    <location>
        <begin position="136"/>
        <end position="167"/>
    </location>
</feature>
<keyword evidence="2" id="KW-0378">Hydrolase</keyword>
<evidence type="ECO:0000259" key="4">
    <source>
        <dbReference type="PROSITE" id="PS51786"/>
    </source>
</evidence>
<feature type="active site" evidence="2">
    <location>
        <position position="699"/>
    </location>
</feature>
<reference evidence="5" key="1">
    <citation type="journal article" date="2020" name="mSystems">
        <title>Genome- and Community-Level Interaction Insights into Carbon Utilization and Element Cycling Functions of Hydrothermarchaeota in Hydrothermal Sediment.</title>
        <authorList>
            <person name="Zhou Z."/>
            <person name="Liu Y."/>
            <person name="Xu W."/>
            <person name="Pan J."/>
            <person name="Luo Z.H."/>
            <person name="Li M."/>
        </authorList>
    </citation>
    <scope>NUCLEOTIDE SEQUENCE [LARGE SCALE GENOMIC DNA]</scope>
    <source>
        <strain evidence="5">HyVt-92</strain>
    </source>
</reference>
<keyword evidence="2" id="KW-0720">Serine protease</keyword>
<dbReference type="GO" id="GO:0005524">
    <property type="term" value="F:ATP binding"/>
    <property type="evidence" value="ECO:0007669"/>
    <property type="project" value="InterPro"/>
</dbReference>
<evidence type="ECO:0000256" key="1">
    <source>
        <dbReference type="ARBA" id="ARBA00022670"/>
    </source>
</evidence>
<accession>A0A7V5I041</accession>